<accession>A0A2M9A367</accession>
<proteinExistence type="inferred from homology"/>
<keyword evidence="7 9" id="KW-0472">Membrane</keyword>
<dbReference type="PANTHER" id="PTHR11629">
    <property type="entry name" value="VACUOLAR PROTON ATPASES"/>
    <property type="match status" value="1"/>
</dbReference>
<feature type="transmembrane region" description="Helical" evidence="9">
    <location>
        <begin position="578"/>
        <end position="603"/>
    </location>
</feature>
<organism evidence="10 11">
    <name type="scientific">Hallerella succinigenes</name>
    <dbReference type="NCBI Taxonomy" id="1896222"/>
    <lineage>
        <taxon>Bacteria</taxon>
        <taxon>Pseudomonadati</taxon>
        <taxon>Fibrobacterota</taxon>
        <taxon>Fibrobacteria</taxon>
        <taxon>Fibrobacterales</taxon>
        <taxon>Fibrobacteraceae</taxon>
        <taxon>Hallerella</taxon>
    </lineage>
</organism>
<dbReference type="RefSeq" id="WP_100424281.1">
    <property type="nucleotide sequence ID" value="NZ_PGEX01000001.1"/>
</dbReference>
<comment type="similarity">
    <text evidence="2">Belongs to the V-ATPase 116 kDa subunit family.</text>
</comment>
<dbReference type="Proteomes" id="UP000231134">
    <property type="component" value="Unassembled WGS sequence"/>
</dbReference>
<evidence type="ECO:0000313" key="11">
    <source>
        <dbReference type="Proteomes" id="UP000231134"/>
    </source>
</evidence>
<evidence type="ECO:0000256" key="5">
    <source>
        <dbReference type="ARBA" id="ARBA00022989"/>
    </source>
</evidence>
<sequence>MITPMKKVTIICLDSERKASLETLRSMGIMHVTPLKNPTGNALNSARNDMNRVQKVLETLPDVKKKAEGSSLNGEAVVEEVQKLLQVRKRAEDDISEANNGLMRYEVFGNLDPDSVRALESRGVFVRLYASEAKKAFEVEDKEALVIPFGESGEGLCRAVINRGESPAKLSTPATVLPLPAHSISHYRTLKENAEKKLALVENRLSELAADKKKVQDCLKEASDAYTFEETSAGMLSSNLLAAIQGFCPALRVKELETTAKASGWALRVEDPTDEDNVPTLLTYSKVSRPMQMLYDIIGIAPGYHEVDVSSVFLVFFSIFFAMIVGDVAYGLLFLAITLYVRKKNPNSKSSGFSFMYLMCGATIVWGIFNGSFLGLKPEWAGWSYYLDFTNYAWLPEPVRHAMQWIRTSAPTDPQVFESYKAWVQDFKIFPESFVPGEAGASQMTHVQFFCFCLAVVHLTIAHVWNIIIRFKRKDSTFMAQVGWLLCCWFMFMLANNMVLGFALPGFAIPLFVVAAVLLVLFSVPPSRLKQDWISIPMLALNIVNSFTDVISYIRLFAVGMSGAAIAEAFNGMLSPLFGSFVGVFGAAVILLFVHGLNIALALMGVAVHAVRLNTLEFSNGLDLQWSGYAFSPFSKNKN</sequence>
<dbReference type="EMBL" id="PGEX01000001">
    <property type="protein sequence ID" value="PJJ40161.1"/>
    <property type="molecule type" value="Genomic_DNA"/>
</dbReference>
<comment type="caution">
    <text evidence="10">The sequence shown here is derived from an EMBL/GenBank/DDBJ whole genome shotgun (WGS) entry which is preliminary data.</text>
</comment>
<evidence type="ECO:0000256" key="2">
    <source>
        <dbReference type="ARBA" id="ARBA00009904"/>
    </source>
</evidence>
<dbReference type="GO" id="GO:0007035">
    <property type="term" value="P:vacuolar acidification"/>
    <property type="evidence" value="ECO:0007669"/>
    <property type="project" value="TreeGrafter"/>
</dbReference>
<keyword evidence="8" id="KW-0175">Coiled coil</keyword>
<evidence type="ECO:0000256" key="4">
    <source>
        <dbReference type="ARBA" id="ARBA00022692"/>
    </source>
</evidence>
<reference evidence="10 11" key="1">
    <citation type="submission" date="2017-11" db="EMBL/GenBank/DDBJ databases">
        <title>Animal gut microbial communities from fecal samples from Wisconsin, USA.</title>
        <authorList>
            <person name="Neumann A."/>
        </authorList>
    </citation>
    <scope>NUCLEOTIDE SEQUENCE [LARGE SCALE GENOMIC DNA]</scope>
    <source>
        <strain evidence="10 11">UWS3</strain>
    </source>
</reference>
<feature type="transmembrane region" description="Helical" evidence="9">
    <location>
        <begin position="353"/>
        <end position="376"/>
    </location>
</feature>
<evidence type="ECO:0000256" key="9">
    <source>
        <dbReference type="SAM" id="Phobius"/>
    </source>
</evidence>
<feature type="transmembrane region" description="Helical" evidence="9">
    <location>
        <begin position="502"/>
        <end position="524"/>
    </location>
</feature>
<dbReference type="AlphaFoldDB" id="A0A2M9A367"/>
<dbReference type="GO" id="GO:0051117">
    <property type="term" value="F:ATPase binding"/>
    <property type="evidence" value="ECO:0007669"/>
    <property type="project" value="TreeGrafter"/>
</dbReference>
<evidence type="ECO:0000256" key="7">
    <source>
        <dbReference type="ARBA" id="ARBA00023136"/>
    </source>
</evidence>
<evidence type="ECO:0000256" key="1">
    <source>
        <dbReference type="ARBA" id="ARBA00004141"/>
    </source>
</evidence>
<comment type="subcellular location">
    <subcellularLocation>
        <location evidence="1">Membrane</location>
        <topology evidence="1">Multi-pass membrane protein</topology>
    </subcellularLocation>
</comment>
<feature type="transmembrane region" description="Helical" evidence="9">
    <location>
        <begin position="447"/>
        <end position="466"/>
    </location>
</feature>
<protein>
    <submittedName>
        <fullName evidence="10">V/A-type H+-transporting ATPase subunit I</fullName>
    </submittedName>
</protein>
<evidence type="ECO:0000313" key="10">
    <source>
        <dbReference type="EMBL" id="PJJ40161.1"/>
    </source>
</evidence>
<feature type="transmembrane region" description="Helical" evidence="9">
    <location>
        <begin position="312"/>
        <end position="341"/>
    </location>
</feature>
<keyword evidence="4 9" id="KW-0812">Transmembrane</keyword>
<evidence type="ECO:0000256" key="8">
    <source>
        <dbReference type="SAM" id="Coils"/>
    </source>
</evidence>
<dbReference type="GO" id="GO:0033179">
    <property type="term" value="C:proton-transporting V-type ATPase, V0 domain"/>
    <property type="evidence" value="ECO:0007669"/>
    <property type="project" value="InterPro"/>
</dbReference>
<gene>
    <name evidence="10" type="ORF">BGX16_0070</name>
</gene>
<keyword evidence="3" id="KW-0813">Transport</keyword>
<name>A0A2M9A367_9BACT</name>
<keyword evidence="6" id="KW-0406">Ion transport</keyword>
<dbReference type="GO" id="GO:0016471">
    <property type="term" value="C:vacuolar proton-transporting V-type ATPase complex"/>
    <property type="evidence" value="ECO:0007669"/>
    <property type="project" value="TreeGrafter"/>
</dbReference>
<feature type="transmembrane region" description="Helical" evidence="9">
    <location>
        <begin position="478"/>
        <end position="496"/>
    </location>
</feature>
<dbReference type="OrthoDB" id="9803814at2"/>
<keyword evidence="5 9" id="KW-1133">Transmembrane helix</keyword>
<dbReference type="InterPro" id="IPR002490">
    <property type="entry name" value="V-ATPase_116kDa_su"/>
</dbReference>
<feature type="coiled-coil region" evidence="8">
    <location>
        <begin position="184"/>
        <end position="211"/>
    </location>
</feature>
<dbReference type="GO" id="GO:0046961">
    <property type="term" value="F:proton-transporting ATPase activity, rotational mechanism"/>
    <property type="evidence" value="ECO:0007669"/>
    <property type="project" value="InterPro"/>
</dbReference>
<dbReference type="PANTHER" id="PTHR11629:SF63">
    <property type="entry name" value="V-TYPE PROTON ATPASE SUBUNIT A"/>
    <property type="match status" value="1"/>
</dbReference>
<evidence type="ECO:0000256" key="3">
    <source>
        <dbReference type="ARBA" id="ARBA00022448"/>
    </source>
</evidence>
<keyword evidence="11" id="KW-1185">Reference proteome</keyword>
<evidence type="ECO:0000256" key="6">
    <source>
        <dbReference type="ARBA" id="ARBA00023065"/>
    </source>
</evidence>
<feature type="transmembrane region" description="Helical" evidence="9">
    <location>
        <begin position="536"/>
        <end position="558"/>
    </location>
</feature>